<sequence length="844" mass="89737">MSLHRIDAPVHAPLAPLCRPDPRDTLLDRLCEVAHSVPDAIAIDSGEGTVTFDELLHRTYASARKIADLTSNDLRPIAVDAACTIDSITLMLAVMASGHSLVPLDTNLPENRSASIAKAASALRLTRSDLVDAQDSAVPLPAFAGGRTALIAFTSGSTGTAKGVLLSHRMCLTKAYEVSSALGLTNRDRVGNALPVSFGAGLNTLFAGLLSGASVYCTDPRSTQSTALTEWIERSALTTLHCSPSLVRSFTTGAEPISSLPDDAVPSLRLVTTYGEALHSKDVIAFRSALGTDASFVNWYATTEAGAVAFDVYSAGRPLPPGYLPAGRQPRGKTVDIVGPDGTPVSPGAIGEIRVSASVLADGYLGLDDLTRSRFFSDRVQHHYRTGDLGRVDADGVLHLAGRVDEAIKVRGYLVEPAEVEGFVRSLPGITDVAVTACVHEGSSELAAYFVGSSHTDAEVRSALRENFPEWMVPMFVVELDSIPRNERGKVTRDALPSPLSRPTPPHHAAVGATERWVASVVSTQIDTDRIGRDDDFSELGATSLSMVNILIAVNDMMHVQLSPSDLGTAMTVRTLAELIDRKLSESETVTKNDGSTVLVRLNKTGGHPALFVVTGAGVPALGLVPLARRMSGDRAVYALQPRGLDGTAIPDRTVRGAARRYVREIKSVQPEGPYIVAGHSIGGWTALEVARLLADAGDVVEQVVLLDPLLLRDILDHFPGSAGLPHAAPLFVRPANIPIRDRIRYRIRLARAGLTQESTTERWLTFALVASKAMSRHRPKPWAGAATVVVSDDNVSDPASWAAVVTGPLTLVHVRSSHNEFVREPAVGSVAEAIENAVGSPIH</sequence>
<evidence type="ECO:0000313" key="4">
    <source>
        <dbReference type="Proteomes" id="UP001432000"/>
    </source>
</evidence>
<dbReference type="Pfam" id="PF13193">
    <property type="entry name" value="AMP-binding_C"/>
    <property type="match status" value="1"/>
</dbReference>
<dbReference type="EMBL" id="CP147846">
    <property type="protein sequence ID" value="WXG68125.1"/>
    <property type="molecule type" value="Genomic_DNA"/>
</dbReference>
<dbReference type="Gene3D" id="3.40.50.1820">
    <property type="entry name" value="alpha/beta hydrolase"/>
    <property type="match status" value="1"/>
</dbReference>
<dbReference type="Pfam" id="PF00501">
    <property type="entry name" value="AMP-binding"/>
    <property type="match status" value="1"/>
</dbReference>
<evidence type="ECO:0000259" key="2">
    <source>
        <dbReference type="PROSITE" id="PS50075"/>
    </source>
</evidence>
<name>A0ABZ2PGA9_9NOCA</name>
<dbReference type="InterPro" id="IPR009081">
    <property type="entry name" value="PP-bd_ACP"/>
</dbReference>
<keyword evidence="3" id="KW-0378">Hydrolase</keyword>
<dbReference type="SUPFAM" id="SSF53474">
    <property type="entry name" value="alpha/beta-Hydrolases"/>
    <property type="match status" value="1"/>
</dbReference>
<keyword evidence="4" id="KW-1185">Reference proteome</keyword>
<dbReference type="InterPro" id="IPR025110">
    <property type="entry name" value="AMP-bd_C"/>
</dbReference>
<proteinExistence type="predicted"/>
<dbReference type="InterPro" id="IPR020802">
    <property type="entry name" value="TesA-like"/>
</dbReference>
<dbReference type="InterPro" id="IPR036736">
    <property type="entry name" value="ACP-like_sf"/>
</dbReference>
<dbReference type="PANTHER" id="PTHR45527">
    <property type="entry name" value="NONRIBOSOMAL PEPTIDE SYNTHETASE"/>
    <property type="match status" value="1"/>
</dbReference>
<dbReference type="InterPro" id="IPR001031">
    <property type="entry name" value="Thioesterase"/>
</dbReference>
<comment type="cofactor">
    <cofactor evidence="1">
        <name>pantetheine 4'-phosphate</name>
        <dbReference type="ChEBI" id="CHEBI:47942"/>
    </cofactor>
</comment>
<accession>A0ABZ2PGA9</accession>
<dbReference type="Pfam" id="PF00550">
    <property type="entry name" value="PP-binding"/>
    <property type="match status" value="1"/>
</dbReference>
<evidence type="ECO:0000256" key="1">
    <source>
        <dbReference type="ARBA" id="ARBA00001957"/>
    </source>
</evidence>
<dbReference type="InterPro" id="IPR000873">
    <property type="entry name" value="AMP-dep_synth/lig_dom"/>
</dbReference>
<dbReference type="SUPFAM" id="SSF56801">
    <property type="entry name" value="Acetyl-CoA synthetase-like"/>
    <property type="match status" value="1"/>
</dbReference>
<dbReference type="Gene3D" id="1.10.1200.10">
    <property type="entry name" value="ACP-like"/>
    <property type="match status" value="1"/>
</dbReference>
<dbReference type="InterPro" id="IPR020845">
    <property type="entry name" value="AMP-binding_CS"/>
</dbReference>
<dbReference type="SMART" id="SM00824">
    <property type="entry name" value="PKS_TE"/>
    <property type="match status" value="1"/>
</dbReference>
<organism evidence="3 4">
    <name type="scientific">Rhodococcus sovatensis</name>
    <dbReference type="NCBI Taxonomy" id="1805840"/>
    <lineage>
        <taxon>Bacteria</taxon>
        <taxon>Bacillati</taxon>
        <taxon>Actinomycetota</taxon>
        <taxon>Actinomycetes</taxon>
        <taxon>Mycobacteriales</taxon>
        <taxon>Nocardiaceae</taxon>
        <taxon>Rhodococcus</taxon>
    </lineage>
</organism>
<dbReference type="Gene3D" id="3.30.300.30">
    <property type="match status" value="1"/>
</dbReference>
<dbReference type="Gene3D" id="3.40.50.12780">
    <property type="entry name" value="N-terminal domain of ligase-like"/>
    <property type="match status" value="1"/>
</dbReference>
<dbReference type="RefSeq" id="WP_338888124.1">
    <property type="nucleotide sequence ID" value="NZ_CP147846.1"/>
</dbReference>
<reference evidence="3 4" key="1">
    <citation type="submission" date="2024-03" db="EMBL/GenBank/DDBJ databases">
        <title>Natural products discovery in diverse microorganisms through a two-stage MS feature dereplication strategy.</title>
        <authorList>
            <person name="Zhang R."/>
        </authorList>
    </citation>
    <scope>NUCLEOTIDE SEQUENCE [LARGE SCALE GENOMIC DNA]</scope>
    <source>
        <strain evidence="3 4">18930</strain>
    </source>
</reference>
<dbReference type="PROSITE" id="PS00455">
    <property type="entry name" value="AMP_BINDING"/>
    <property type="match status" value="1"/>
</dbReference>
<dbReference type="Proteomes" id="UP001432000">
    <property type="component" value="Chromosome"/>
</dbReference>
<protein>
    <submittedName>
        <fullName evidence="3">Alpha/beta fold hydrolase</fullName>
    </submittedName>
</protein>
<dbReference type="PANTHER" id="PTHR45527:SF1">
    <property type="entry name" value="FATTY ACID SYNTHASE"/>
    <property type="match status" value="1"/>
</dbReference>
<dbReference type="PROSITE" id="PS50075">
    <property type="entry name" value="CARRIER"/>
    <property type="match status" value="1"/>
</dbReference>
<dbReference type="InterPro" id="IPR042099">
    <property type="entry name" value="ANL_N_sf"/>
</dbReference>
<dbReference type="Pfam" id="PF00975">
    <property type="entry name" value="Thioesterase"/>
    <property type="match status" value="1"/>
</dbReference>
<dbReference type="InterPro" id="IPR029058">
    <property type="entry name" value="AB_hydrolase_fold"/>
</dbReference>
<feature type="domain" description="Carrier" evidence="2">
    <location>
        <begin position="509"/>
        <end position="584"/>
    </location>
</feature>
<dbReference type="GO" id="GO:0016787">
    <property type="term" value="F:hydrolase activity"/>
    <property type="evidence" value="ECO:0007669"/>
    <property type="project" value="UniProtKB-KW"/>
</dbReference>
<evidence type="ECO:0000313" key="3">
    <source>
        <dbReference type="EMBL" id="WXG68125.1"/>
    </source>
</evidence>
<gene>
    <name evidence="3" type="ORF">WDS16_23420</name>
</gene>
<dbReference type="SUPFAM" id="SSF47336">
    <property type="entry name" value="ACP-like"/>
    <property type="match status" value="1"/>
</dbReference>
<dbReference type="InterPro" id="IPR045851">
    <property type="entry name" value="AMP-bd_C_sf"/>
</dbReference>